<dbReference type="AlphaFoldDB" id="A0A8H3J3H9"/>
<organism evidence="2 3">
    <name type="scientific">Alectoria fallacina</name>
    <dbReference type="NCBI Taxonomy" id="1903189"/>
    <lineage>
        <taxon>Eukaryota</taxon>
        <taxon>Fungi</taxon>
        <taxon>Dikarya</taxon>
        <taxon>Ascomycota</taxon>
        <taxon>Pezizomycotina</taxon>
        <taxon>Lecanoromycetes</taxon>
        <taxon>OSLEUM clade</taxon>
        <taxon>Lecanoromycetidae</taxon>
        <taxon>Lecanorales</taxon>
        <taxon>Lecanorineae</taxon>
        <taxon>Parmeliaceae</taxon>
        <taxon>Alectoria</taxon>
    </lineage>
</organism>
<evidence type="ECO:0000313" key="2">
    <source>
        <dbReference type="EMBL" id="CAF9940057.1"/>
    </source>
</evidence>
<accession>A0A8H3J3H9</accession>
<dbReference type="Proteomes" id="UP000664203">
    <property type="component" value="Unassembled WGS sequence"/>
</dbReference>
<reference evidence="2" key="1">
    <citation type="submission" date="2021-03" db="EMBL/GenBank/DDBJ databases">
        <authorList>
            <person name="Tagirdzhanova G."/>
        </authorList>
    </citation>
    <scope>NUCLEOTIDE SEQUENCE</scope>
</reference>
<gene>
    <name evidence="2" type="ORF">ALECFALPRED_008415</name>
</gene>
<feature type="region of interest" description="Disordered" evidence="1">
    <location>
        <begin position="1"/>
        <end position="30"/>
    </location>
</feature>
<sequence length="59" mass="6585">MAEDEAEKVESSTKTCQPEKSECQDIESADGLTPKDYPYLILKSERGAKIVEHRVSDAK</sequence>
<evidence type="ECO:0000313" key="3">
    <source>
        <dbReference type="Proteomes" id="UP000664203"/>
    </source>
</evidence>
<evidence type="ECO:0000256" key="1">
    <source>
        <dbReference type="SAM" id="MobiDB-lite"/>
    </source>
</evidence>
<protein>
    <submittedName>
        <fullName evidence="2">Uncharacterized protein</fullName>
    </submittedName>
</protein>
<dbReference type="EMBL" id="CAJPDR010000584">
    <property type="protein sequence ID" value="CAF9940057.1"/>
    <property type="molecule type" value="Genomic_DNA"/>
</dbReference>
<comment type="caution">
    <text evidence="2">The sequence shown here is derived from an EMBL/GenBank/DDBJ whole genome shotgun (WGS) entry which is preliminary data.</text>
</comment>
<keyword evidence="3" id="KW-1185">Reference proteome</keyword>
<name>A0A8H3J3H9_9LECA</name>
<proteinExistence type="predicted"/>